<accession>A0A0F9SGV3</accession>
<sequence length="75" mass="8025">MPDQNPNNVEWALFPVTLDAPPEAPTTPLTGPTVNDLTTRLGEVSDLGYMVLTVVSSPLWSGMRGGWIVAFKPAS</sequence>
<comment type="caution">
    <text evidence="1">The sequence shown here is derived from an EMBL/GenBank/DDBJ whole genome shotgun (WGS) entry which is preliminary data.</text>
</comment>
<protein>
    <submittedName>
        <fullName evidence="1">Uncharacterized protein</fullName>
    </submittedName>
</protein>
<dbReference type="AlphaFoldDB" id="A0A0F9SGV3"/>
<dbReference type="EMBL" id="LAZR01000655">
    <property type="protein sequence ID" value="KKN61507.1"/>
    <property type="molecule type" value="Genomic_DNA"/>
</dbReference>
<organism evidence="1">
    <name type="scientific">marine sediment metagenome</name>
    <dbReference type="NCBI Taxonomy" id="412755"/>
    <lineage>
        <taxon>unclassified sequences</taxon>
        <taxon>metagenomes</taxon>
        <taxon>ecological metagenomes</taxon>
    </lineage>
</organism>
<gene>
    <name evidence="1" type="ORF">LCGC14_0520950</name>
</gene>
<evidence type="ECO:0000313" key="1">
    <source>
        <dbReference type="EMBL" id="KKN61507.1"/>
    </source>
</evidence>
<name>A0A0F9SGV3_9ZZZZ</name>
<proteinExistence type="predicted"/>
<reference evidence="1" key="1">
    <citation type="journal article" date="2015" name="Nature">
        <title>Complex archaea that bridge the gap between prokaryotes and eukaryotes.</title>
        <authorList>
            <person name="Spang A."/>
            <person name="Saw J.H."/>
            <person name="Jorgensen S.L."/>
            <person name="Zaremba-Niedzwiedzka K."/>
            <person name="Martijn J."/>
            <person name="Lind A.E."/>
            <person name="van Eijk R."/>
            <person name="Schleper C."/>
            <person name="Guy L."/>
            <person name="Ettema T.J."/>
        </authorList>
    </citation>
    <scope>NUCLEOTIDE SEQUENCE</scope>
</reference>